<dbReference type="Proteomes" id="UP000886817">
    <property type="component" value="Unassembled WGS sequence"/>
</dbReference>
<feature type="transmembrane region" description="Helical" evidence="1">
    <location>
        <begin position="193"/>
        <end position="214"/>
    </location>
</feature>
<keyword evidence="1" id="KW-0812">Transmembrane</keyword>
<name>A0A9D1WJL6_9FIRM</name>
<feature type="transmembrane region" description="Helical" evidence="1">
    <location>
        <begin position="34"/>
        <end position="50"/>
    </location>
</feature>
<evidence type="ECO:0000313" key="2">
    <source>
        <dbReference type="EMBL" id="HIX60027.1"/>
    </source>
</evidence>
<dbReference type="EMBL" id="DXEX01000210">
    <property type="protein sequence ID" value="HIX60027.1"/>
    <property type="molecule type" value="Genomic_DNA"/>
</dbReference>
<keyword evidence="1" id="KW-1133">Transmembrane helix</keyword>
<gene>
    <name evidence="2" type="ORF">IAA45_09985</name>
</gene>
<feature type="transmembrane region" description="Helical" evidence="1">
    <location>
        <begin position="151"/>
        <end position="173"/>
    </location>
</feature>
<reference evidence="2" key="2">
    <citation type="submission" date="2021-04" db="EMBL/GenBank/DDBJ databases">
        <authorList>
            <person name="Gilroy R."/>
        </authorList>
    </citation>
    <scope>NUCLEOTIDE SEQUENCE</scope>
    <source>
        <strain evidence="2">ChiSjej1B19-8411</strain>
    </source>
</reference>
<dbReference type="GO" id="GO:0022904">
    <property type="term" value="P:respiratory electron transport chain"/>
    <property type="evidence" value="ECO:0007669"/>
    <property type="project" value="InterPro"/>
</dbReference>
<feature type="transmembrane region" description="Helical" evidence="1">
    <location>
        <begin position="110"/>
        <end position="131"/>
    </location>
</feature>
<organism evidence="2 3">
    <name type="scientific">Candidatus Blautia gallistercoris</name>
    <dbReference type="NCBI Taxonomy" id="2838490"/>
    <lineage>
        <taxon>Bacteria</taxon>
        <taxon>Bacillati</taxon>
        <taxon>Bacillota</taxon>
        <taxon>Clostridia</taxon>
        <taxon>Lachnospirales</taxon>
        <taxon>Lachnospiraceae</taxon>
        <taxon>Blautia</taxon>
    </lineage>
</organism>
<dbReference type="AlphaFoldDB" id="A0A9D1WJL6"/>
<reference evidence="2" key="1">
    <citation type="journal article" date="2021" name="PeerJ">
        <title>Extensive microbial diversity within the chicken gut microbiome revealed by metagenomics and culture.</title>
        <authorList>
            <person name="Gilroy R."/>
            <person name="Ravi A."/>
            <person name="Getino M."/>
            <person name="Pursley I."/>
            <person name="Horton D.L."/>
            <person name="Alikhan N.F."/>
            <person name="Baker D."/>
            <person name="Gharbi K."/>
            <person name="Hall N."/>
            <person name="Watson M."/>
            <person name="Adriaenssens E.M."/>
            <person name="Foster-Nyarko E."/>
            <person name="Jarju S."/>
            <person name="Secka A."/>
            <person name="Antonio M."/>
            <person name="Oren A."/>
            <person name="Chaudhuri R.R."/>
            <person name="La Ragione R."/>
            <person name="Hildebrand F."/>
            <person name="Pallen M.J."/>
        </authorList>
    </citation>
    <scope>NUCLEOTIDE SEQUENCE</scope>
    <source>
        <strain evidence="2">ChiSjej1B19-8411</strain>
    </source>
</reference>
<evidence type="ECO:0000313" key="3">
    <source>
        <dbReference type="Proteomes" id="UP000886817"/>
    </source>
</evidence>
<evidence type="ECO:0000256" key="1">
    <source>
        <dbReference type="SAM" id="Phobius"/>
    </source>
</evidence>
<proteinExistence type="predicted"/>
<feature type="transmembrane region" description="Helical" evidence="1">
    <location>
        <begin position="9"/>
        <end position="28"/>
    </location>
</feature>
<accession>A0A9D1WJL6</accession>
<protein>
    <submittedName>
        <fullName evidence="2">DUF4405 domain-containing protein</fullName>
    </submittedName>
</protein>
<feature type="transmembrane region" description="Helical" evidence="1">
    <location>
        <begin position="71"/>
        <end position="90"/>
    </location>
</feature>
<sequence>MKKQTILKVAVDAGMTLLLMLLMAYELIGRNAHEWLGVGMFILFVFHHILNRKWIAHLGKGTYTPVRIFQTILVFLVLVCILSSMISGILMSRYVFAFLPISFGRSFARILHMLGAYWGLVFMSLHLGFHWNSMMGMARRAAGKSSAGRTWGLRILGLCIAVCGIFAFVRRGIGTYMFLQSAFVFFDYEEPLVLFYLDYLAVMGLFVWLGHYLSQGLRKLSAGRRSPH</sequence>
<keyword evidence="1" id="KW-0472">Membrane</keyword>
<dbReference type="SUPFAM" id="SSF81342">
    <property type="entry name" value="Transmembrane di-heme cytochromes"/>
    <property type="match status" value="1"/>
</dbReference>
<dbReference type="InterPro" id="IPR016174">
    <property type="entry name" value="Di-haem_cyt_TM"/>
</dbReference>
<dbReference type="GO" id="GO:0016020">
    <property type="term" value="C:membrane"/>
    <property type="evidence" value="ECO:0007669"/>
    <property type="project" value="InterPro"/>
</dbReference>
<comment type="caution">
    <text evidence="2">The sequence shown here is derived from an EMBL/GenBank/DDBJ whole genome shotgun (WGS) entry which is preliminary data.</text>
</comment>